<evidence type="ECO:0000313" key="3">
    <source>
        <dbReference type="Proteomes" id="UP000030710"/>
    </source>
</evidence>
<dbReference type="eggNOG" id="arCOG02696">
    <property type="taxonomic scope" value="Archaea"/>
</dbReference>
<dbReference type="AlphaFoldDB" id="U1NBZ7"/>
<name>U1NBZ7_9EURY</name>
<gene>
    <name evidence="2" type="ORF">J07HQW2_00637</name>
</gene>
<dbReference type="EMBL" id="KE356561">
    <property type="protein sequence ID" value="ERG94203.1"/>
    <property type="molecule type" value="Genomic_DNA"/>
</dbReference>
<evidence type="ECO:0000256" key="1">
    <source>
        <dbReference type="SAM" id="MobiDB-lite"/>
    </source>
</evidence>
<protein>
    <submittedName>
        <fullName evidence="2">Uncharacterized protein</fullName>
    </submittedName>
</protein>
<dbReference type="Proteomes" id="UP000030710">
    <property type="component" value="Unassembled WGS sequence"/>
</dbReference>
<feature type="region of interest" description="Disordered" evidence="1">
    <location>
        <begin position="59"/>
        <end position="102"/>
    </location>
</feature>
<sequence>FELVLDDAVNPKASTTAEDLIEITNNGEEPVDVWIATQGGAQADNTSINTSFYISSEHINSSNAGEGDVAPSEVTSSPDPKPLRDDISTHTAFVDGNGETTADSDAVISEVESDEDQSPDEASAVTVAPGDSIRVSFAVEIDGEANTLTNNNDTPILSNIVIFAVNDDEDGSTTIDQQLATSPGSSDETPA</sequence>
<feature type="non-terminal residue" evidence="2">
    <location>
        <position position="1"/>
    </location>
</feature>
<accession>U1NBZ7</accession>
<dbReference type="HOGENOM" id="CLU_1424178_0_0_2"/>
<reference evidence="2 3" key="1">
    <citation type="journal article" date="2013" name="PLoS ONE">
        <title>Assembly-driven community genomics of a hypersaline microbial ecosystem.</title>
        <authorList>
            <person name="Podell S."/>
            <person name="Ugalde J.A."/>
            <person name="Narasingarao P."/>
            <person name="Banfield J.F."/>
            <person name="Heidelberg K.B."/>
            <person name="Allen E.E."/>
        </authorList>
    </citation>
    <scope>NUCLEOTIDE SEQUENCE [LARGE SCALE GENOMIC DNA]</scope>
    <source>
        <strain evidence="3">J07HQW2</strain>
    </source>
</reference>
<evidence type="ECO:0000313" key="2">
    <source>
        <dbReference type="EMBL" id="ERG94203.1"/>
    </source>
</evidence>
<proteinExistence type="predicted"/>
<dbReference type="STRING" id="1238425.J07HQW2_00637"/>
<organism evidence="2 3">
    <name type="scientific">Haloquadratum walsbyi J07HQW2</name>
    <dbReference type="NCBI Taxonomy" id="1238425"/>
    <lineage>
        <taxon>Archaea</taxon>
        <taxon>Methanobacteriati</taxon>
        <taxon>Methanobacteriota</taxon>
        <taxon>Stenosarchaea group</taxon>
        <taxon>Halobacteria</taxon>
        <taxon>Halobacteriales</taxon>
        <taxon>Haloferacaceae</taxon>
        <taxon>Haloquadratum</taxon>
    </lineage>
</organism>